<name>A0A563UEL9_9SPHI</name>
<dbReference type="Pfam" id="PF00403">
    <property type="entry name" value="HMA"/>
    <property type="match status" value="1"/>
</dbReference>
<dbReference type="AlphaFoldDB" id="A0A563UEL9"/>
<dbReference type="EMBL" id="VOEJ01000003">
    <property type="protein sequence ID" value="TWR29709.1"/>
    <property type="molecule type" value="Genomic_DNA"/>
</dbReference>
<accession>A0A563UEL9</accession>
<feature type="chain" id="PRO_5021728678" evidence="1">
    <location>
        <begin position="21"/>
        <end position="167"/>
    </location>
</feature>
<evidence type="ECO:0000313" key="3">
    <source>
        <dbReference type="EMBL" id="TWR29709.1"/>
    </source>
</evidence>
<sequence>MKTLKAYIVIFIATIAVAKAQFTKAELQVSGLTCSLCANTTEKSLKALPFISEIKPDLVRNVYYITFKDNTPINFELISNKIKKSGFSVSYLKTTYNFDNTQLADNSFTYGADTYKLLNSDKQLKGPVSLTIVDQGFAPKSVTKKHLGKEPVPTTTATGRIYHVTAI</sequence>
<proteinExistence type="predicted"/>
<dbReference type="PROSITE" id="PS50846">
    <property type="entry name" value="HMA_2"/>
    <property type="match status" value="1"/>
</dbReference>
<dbReference type="CDD" id="cd00371">
    <property type="entry name" value="HMA"/>
    <property type="match status" value="1"/>
</dbReference>
<dbReference type="GO" id="GO:0046872">
    <property type="term" value="F:metal ion binding"/>
    <property type="evidence" value="ECO:0007669"/>
    <property type="project" value="InterPro"/>
</dbReference>
<evidence type="ECO:0000256" key="1">
    <source>
        <dbReference type="SAM" id="SignalP"/>
    </source>
</evidence>
<protein>
    <submittedName>
        <fullName evidence="3">Heavy-metal-associated domain-containing protein</fullName>
    </submittedName>
</protein>
<gene>
    <name evidence="3" type="ORF">FPZ43_07555</name>
</gene>
<dbReference type="InterPro" id="IPR036163">
    <property type="entry name" value="HMA_dom_sf"/>
</dbReference>
<keyword evidence="4" id="KW-1185">Reference proteome</keyword>
<keyword evidence="1" id="KW-0732">Signal</keyword>
<dbReference type="Proteomes" id="UP000320042">
    <property type="component" value="Unassembled WGS sequence"/>
</dbReference>
<dbReference type="SUPFAM" id="SSF55008">
    <property type="entry name" value="HMA, heavy metal-associated domain"/>
    <property type="match status" value="1"/>
</dbReference>
<evidence type="ECO:0000259" key="2">
    <source>
        <dbReference type="PROSITE" id="PS50846"/>
    </source>
</evidence>
<dbReference type="InterPro" id="IPR006121">
    <property type="entry name" value="HMA_dom"/>
</dbReference>
<feature type="domain" description="HMA" evidence="2">
    <location>
        <begin position="23"/>
        <end position="90"/>
    </location>
</feature>
<dbReference type="RefSeq" id="WP_146381264.1">
    <property type="nucleotide sequence ID" value="NZ_VOEJ01000003.1"/>
</dbReference>
<evidence type="ECO:0000313" key="4">
    <source>
        <dbReference type="Proteomes" id="UP000320042"/>
    </source>
</evidence>
<comment type="caution">
    <text evidence="3">The sequence shown here is derived from an EMBL/GenBank/DDBJ whole genome shotgun (WGS) entry which is preliminary data.</text>
</comment>
<organism evidence="3 4">
    <name type="scientific">Mucilaginibacter pallidiroseus</name>
    <dbReference type="NCBI Taxonomy" id="2599295"/>
    <lineage>
        <taxon>Bacteria</taxon>
        <taxon>Pseudomonadati</taxon>
        <taxon>Bacteroidota</taxon>
        <taxon>Sphingobacteriia</taxon>
        <taxon>Sphingobacteriales</taxon>
        <taxon>Sphingobacteriaceae</taxon>
        <taxon>Mucilaginibacter</taxon>
    </lineage>
</organism>
<feature type="signal peptide" evidence="1">
    <location>
        <begin position="1"/>
        <end position="20"/>
    </location>
</feature>
<dbReference type="Gene3D" id="3.30.70.100">
    <property type="match status" value="1"/>
</dbReference>
<dbReference type="OrthoDB" id="667084at2"/>
<reference evidence="3 4" key="1">
    <citation type="submission" date="2019-07" db="EMBL/GenBank/DDBJ databases">
        <authorList>
            <person name="Kim J."/>
        </authorList>
    </citation>
    <scope>NUCLEOTIDE SEQUENCE [LARGE SCALE GENOMIC DNA]</scope>
    <source>
        <strain evidence="4">dk17</strain>
    </source>
</reference>